<protein>
    <submittedName>
        <fullName evidence="1">Nitroreductase</fullName>
    </submittedName>
</protein>
<keyword evidence="2" id="KW-1185">Reference proteome</keyword>
<dbReference type="Proteomes" id="UP000192601">
    <property type="component" value="Unassembled WGS sequence"/>
</dbReference>
<accession>A0A1X0KBH3</accession>
<dbReference type="EMBL" id="MVIJ01000031">
    <property type="protein sequence ID" value="ORB72512.1"/>
    <property type="molecule type" value="Genomic_DNA"/>
</dbReference>
<sequence>MSALLPEAWPKPLLGAIRVSNRYLLNPLMLRLAGHKHWYASVIRHTGRRSGKQYATPVVADRTADGFLIPLPYGTGVDWLQNVLAAGQANVSAQGESYDVAQPEVIDAEAALPMLSADRKRTFARLGIAHYLRVRDASPPN</sequence>
<comment type="caution">
    <text evidence="1">The sequence shown here is derived from an EMBL/GenBank/DDBJ whole genome shotgun (WGS) entry which is preliminary data.</text>
</comment>
<dbReference type="InterPro" id="IPR012349">
    <property type="entry name" value="Split_barrel_FMN-bd"/>
</dbReference>
<organism evidence="1 2">
    <name type="scientific">Mycobacterium scrofulaceum</name>
    <dbReference type="NCBI Taxonomy" id="1783"/>
    <lineage>
        <taxon>Bacteria</taxon>
        <taxon>Bacillati</taxon>
        <taxon>Actinomycetota</taxon>
        <taxon>Actinomycetes</taxon>
        <taxon>Mycobacteriales</taxon>
        <taxon>Mycobacteriaceae</taxon>
        <taxon>Mycobacterium</taxon>
    </lineage>
</organism>
<evidence type="ECO:0000313" key="1">
    <source>
        <dbReference type="EMBL" id="ORB72512.1"/>
    </source>
</evidence>
<reference evidence="1 2" key="1">
    <citation type="submission" date="2017-02" db="EMBL/GenBank/DDBJ databases">
        <title>The new phylogeny of genus Mycobacterium.</title>
        <authorList>
            <person name="Tortoli E."/>
            <person name="Trovato A."/>
            <person name="Cirillo D.M."/>
        </authorList>
    </citation>
    <scope>NUCLEOTIDE SEQUENCE [LARGE SCALE GENOMIC DNA]</scope>
    <source>
        <strain evidence="1 2">DSM 43992</strain>
    </source>
</reference>
<evidence type="ECO:0000313" key="2">
    <source>
        <dbReference type="Proteomes" id="UP000192601"/>
    </source>
</evidence>
<name>A0A1X0KBH3_MYCSC</name>
<proteinExistence type="predicted"/>
<dbReference type="AlphaFoldDB" id="A0A1X0KBH3"/>
<dbReference type="STRING" id="1783.BST44_19215"/>
<dbReference type="OrthoDB" id="3778270at2"/>
<dbReference type="Gene3D" id="2.30.110.10">
    <property type="entry name" value="Electron Transport, Fmn-binding Protein, Chain A"/>
    <property type="match status" value="1"/>
</dbReference>
<gene>
    <name evidence="1" type="ORF">BST44_19215</name>
</gene>
<dbReference type="RefSeq" id="WP_083178696.1">
    <property type="nucleotide sequence ID" value="NZ_MVIJ01000031.1"/>
</dbReference>